<dbReference type="PANTHER" id="PTHR30053">
    <property type="entry name" value="ELONGATION FACTOR P"/>
    <property type="match status" value="1"/>
</dbReference>
<dbReference type="NCBIfam" id="NF001810">
    <property type="entry name" value="PRK00529.1"/>
    <property type="match status" value="1"/>
</dbReference>
<sequence length="189" mass="21794">MGGKMIQVTQIKRGMLIKIDNEPYSVLETTHITPGNWRGMVILRVRNLTTGLSKEIRFRSTDRVEEAEVEEVEMEYIYFSDGKYYFMNLENYEQIPLEEEMLGESAKLLTPNLRVKVQYFEGKPFGIILPKTVVLKVVETQVYIKDATAQTQTKPAILETGFRCRVPPFVEVGDMIKIDTETGEYLERA</sequence>
<evidence type="ECO:0000256" key="8">
    <source>
        <dbReference type="NCBIfam" id="TIGR00038"/>
    </source>
</evidence>
<evidence type="ECO:0000256" key="5">
    <source>
        <dbReference type="ARBA" id="ARBA00022768"/>
    </source>
</evidence>
<evidence type="ECO:0000256" key="1">
    <source>
        <dbReference type="ARBA" id="ARBA00004496"/>
    </source>
</evidence>
<dbReference type="UniPathway" id="UPA00345"/>
<protein>
    <recommendedName>
        <fullName evidence="7 8">Elongation factor P</fullName>
        <shortName evidence="7">EF-P</shortName>
    </recommendedName>
</protein>
<feature type="domain" description="Translation elongation factor P/YeiP central" evidence="11">
    <location>
        <begin position="71"/>
        <end position="125"/>
    </location>
</feature>
<feature type="domain" description="Elongation factor P C-terminal" evidence="10">
    <location>
        <begin position="133"/>
        <end position="188"/>
    </location>
</feature>
<evidence type="ECO:0000256" key="7">
    <source>
        <dbReference type="HAMAP-Rule" id="MF_00141"/>
    </source>
</evidence>
<comment type="function">
    <text evidence="7">Involved in peptide bond synthesis. Stimulates efficient translation and peptide-bond synthesis on native or reconstituted 70S ribosomes in vitro. Probably functions indirectly by altering the affinity of the ribosome for aminoacyl-tRNA, thus increasing their reactivity as acceptors for peptidyl transferase.</text>
</comment>
<dbReference type="HAMAP" id="MF_00141">
    <property type="entry name" value="EF_P"/>
    <property type="match status" value="1"/>
</dbReference>
<comment type="similarity">
    <text evidence="3 7 9">Belongs to the elongation factor P family.</text>
</comment>
<dbReference type="AlphaFoldDB" id="A0A7C4TCH7"/>
<dbReference type="InterPro" id="IPR014722">
    <property type="entry name" value="Rib_uL2_dom2"/>
</dbReference>
<dbReference type="InterPro" id="IPR020599">
    <property type="entry name" value="Transl_elong_fac_P/YeiP"/>
</dbReference>
<dbReference type="GO" id="GO:0005829">
    <property type="term" value="C:cytosol"/>
    <property type="evidence" value="ECO:0007669"/>
    <property type="project" value="UniProtKB-ARBA"/>
</dbReference>
<accession>A0A7C4TCH7</accession>
<dbReference type="PIRSF" id="PIRSF005901">
    <property type="entry name" value="EF-P"/>
    <property type="match status" value="1"/>
</dbReference>
<dbReference type="InterPro" id="IPR001059">
    <property type="entry name" value="Transl_elong_P/YeiP_cen"/>
</dbReference>
<proteinExistence type="inferred from homology"/>
<keyword evidence="4 7" id="KW-0963">Cytoplasm</keyword>
<dbReference type="SUPFAM" id="SSF50104">
    <property type="entry name" value="Translation proteins SH3-like domain"/>
    <property type="match status" value="1"/>
</dbReference>
<dbReference type="CDD" id="cd04470">
    <property type="entry name" value="S1_EF-P_repeat_1"/>
    <property type="match status" value="1"/>
</dbReference>
<evidence type="ECO:0000259" key="11">
    <source>
        <dbReference type="SMART" id="SM01185"/>
    </source>
</evidence>
<dbReference type="GO" id="GO:0043043">
    <property type="term" value="P:peptide biosynthetic process"/>
    <property type="evidence" value="ECO:0007669"/>
    <property type="project" value="InterPro"/>
</dbReference>
<comment type="caution">
    <text evidence="12">The sequence shown here is derived from an EMBL/GenBank/DDBJ whole genome shotgun (WGS) entry which is preliminary data.</text>
</comment>
<dbReference type="CDD" id="cd05794">
    <property type="entry name" value="S1_EF-P_repeat_2"/>
    <property type="match status" value="1"/>
</dbReference>
<name>A0A7C4TCH7_UNCW3</name>
<evidence type="ECO:0000256" key="9">
    <source>
        <dbReference type="RuleBase" id="RU004389"/>
    </source>
</evidence>
<evidence type="ECO:0000313" key="12">
    <source>
        <dbReference type="EMBL" id="HGV96750.1"/>
    </source>
</evidence>
<evidence type="ECO:0000256" key="3">
    <source>
        <dbReference type="ARBA" id="ARBA00009479"/>
    </source>
</evidence>
<comment type="pathway">
    <text evidence="2 7">Protein biosynthesis; polypeptide chain elongation.</text>
</comment>
<dbReference type="InterPro" id="IPR015365">
    <property type="entry name" value="Elong-fact-P_C"/>
</dbReference>
<dbReference type="PANTHER" id="PTHR30053:SF12">
    <property type="entry name" value="ELONGATION FACTOR P (EF-P) FAMILY PROTEIN"/>
    <property type="match status" value="1"/>
</dbReference>
<dbReference type="Pfam" id="PF08207">
    <property type="entry name" value="EFP_N"/>
    <property type="match status" value="1"/>
</dbReference>
<evidence type="ECO:0000256" key="6">
    <source>
        <dbReference type="ARBA" id="ARBA00022917"/>
    </source>
</evidence>
<dbReference type="SUPFAM" id="SSF50249">
    <property type="entry name" value="Nucleic acid-binding proteins"/>
    <property type="match status" value="2"/>
</dbReference>
<dbReference type="EMBL" id="DTGZ01000007">
    <property type="protein sequence ID" value="HGV96750.1"/>
    <property type="molecule type" value="Genomic_DNA"/>
</dbReference>
<comment type="subcellular location">
    <subcellularLocation>
        <location evidence="1 7">Cytoplasm</location>
    </subcellularLocation>
</comment>
<evidence type="ECO:0000256" key="2">
    <source>
        <dbReference type="ARBA" id="ARBA00004815"/>
    </source>
</evidence>
<organism evidence="12">
    <name type="scientific">candidate division WOR-3 bacterium</name>
    <dbReference type="NCBI Taxonomy" id="2052148"/>
    <lineage>
        <taxon>Bacteria</taxon>
        <taxon>Bacteria division WOR-3</taxon>
    </lineage>
</organism>
<dbReference type="InterPro" id="IPR008991">
    <property type="entry name" value="Translation_prot_SH3-like_sf"/>
</dbReference>
<gene>
    <name evidence="7 12" type="primary">efp</name>
    <name evidence="12" type="ORF">ENV60_00430</name>
</gene>
<dbReference type="InterPro" id="IPR012340">
    <property type="entry name" value="NA-bd_OB-fold"/>
</dbReference>
<dbReference type="SMART" id="SM00841">
    <property type="entry name" value="Elong-fact-P_C"/>
    <property type="match status" value="1"/>
</dbReference>
<evidence type="ECO:0000259" key="10">
    <source>
        <dbReference type="SMART" id="SM00841"/>
    </source>
</evidence>
<dbReference type="Pfam" id="PF09285">
    <property type="entry name" value="Elong-fact-P_C"/>
    <property type="match status" value="1"/>
</dbReference>
<keyword evidence="5 7" id="KW-0251">Elongation factor</keyword>
<evidence type="ECO:0000256" key="4">
    <source>
        <dbReference type="ARBA" id="ARBA00022490"/>
    </source>
</evidence>
<dbReference type="SMART" id="SM01185">
    <property type="entry name" value="EFP"/>
    <property type="match status" value="1"/>
</dbReference>
<dbReference type="Gene3D" id="2.30.30.30">
    <property type="match status" value="1"/>
</dbReference>
<dbReference type="FunFam" id="2.40.50.140:FF:000004">
    <property type="entry name" value="Elongation factor P"/>
    <property type="match status" value="1"/>
</dbReference>
<dbReference type="InterPro" id="IPR011768">
    <property type="entry name" value="Transl_elongation_fac_P"/>
</dbReference>
<keyword evidence="6 7" id="KW-0648">Protein biosynthesis</keyword>
<dbReference type="InterPro" id="IPR013185">
    <property type="entry name" value="Transl_elong_KOW-like"/>
</dbReference>
<dbReference type="GO" id="GO:0003746">
    <property type="term" value="F:translation elongation factor activity"/>
    <property type="evidence" value="ECO:0007669"/>
    <property type="project" value="UniProtKB-UniRule"/>
</dbReference>
<dbReference type="Pfam" id="PF01132">
    <property type="entry name" value="EFP"/>
    <property type="match status" value="1"/>
</dbReference>
<dbReference type="Gene3D" id="2.40.50.140">
    <property type="entry name" value="Nucleic acid-binding proteins"/>
    <property type="match status" value="2"/>
</dbReference>
<reference evidence="12" key="1">
    <citation type="journal article" date="2020" name="mSystems">
        <title>Genome- and Community-Level Interaction Insights into Carbon Utilization and Element Cycling Functions of Hydrothermarchaeota in Hydrothermal Sediment.</title>
        <authorList>
            <person name="Zhou Z."/>
            <person name="Liu Y."/>
            <person name="Xu W."/>
            <person name="Pan J."/>
            <person name="Luo Z.H."/>
            <person name="Li M."/>
        </authorList>
    </citation>
    <scope>NUCLEOTIDE SEQUENCE [LARGE SCALE GENOMIC DNA]</scope>
    <source>
        <strain evidence="12">SpSt-774</strain>
    </source>
</reference>
<dbReference type="NCBIfam" id="TIGR00038">
    <property type="entry name" value="efp"/>
    <property type="match status" value="1"/>
</dbReference>